<dbReference type="SMART" id="SM00448">
    <property type="entry name" value="REC"/>
    <property type="match status" value="2"/>
</dbReference>
<dbReference type="Pfam" id="PF08447">
    <property type="entry name" value="PAS_3"/>
    <property type="match status" value="1"/>
</dbReference>
<dbReference type="InterPro" id="IPR036890">
    <property type="entry name" value="HATPase_C_sf"/>
</dbReference>
<keyword evidence="3 7" id="KW-0597">Phosphoprotein</keyword>
<evidence type="ECO:0000259" key="11">
    <source>
        <dbReference type="PROSITE" id="PS50113"/>
    </source>
</evidence>
<feature type="domain" description="Response regulatory" evidence="10">
    <location>
        <begin position="705"/>
        <end position="821"/>
    </location>
</feature>
<dbReference type="SUPFAM" id="SSF55785">
    <property type="entry name" value="PYP-like sensor domain (PAS domain)"/>
    <property type="match status" value="2"/>
</dbReference>
<feature type="domain" description="Response regulatory" evidence="10">
    <location>
        <begin position="11"/>
        <end position="127"/>
    </location>
</feature>
<dbReference type="PANTHER" id="PTHR43047">
    <property type="entry name" value="TWO-COMPONENT HISTIDINE PROTEIN KINASE"/>
    <property type="match status" value="1"/>
</dbReference>
<dbReference type="Proteomes" id="UP000642094">
    <property type="component" value="Unassembled WGS sequence"/>
</dbReference>
<dbReference type="Gene3D" id="3.30.450.20">
    <property type="entry name" value="PAS domain"/>
    <property type="match status" value="2"/>
</dbReference>
<dbReference type="PRINTS" id="PR00344">
    <property type="entry name" value="BCTRLSENSOR"/>
</dbReference>
<dbReference type="InterPro" id="IPR003661">
    <property type="entry name" value="HisK_dim/P_dom"/>
</dbReference>
<evidence type="ECO:0000256" key="2">
    <source>
        <dbReference type="ARBA" id="ARBA00012438"/>
    </source>
</evidence>
<dbReference type="PROSITE" id="PS50110">
    <property type="entry name" value="RESPONSE_REGULATORY"/>
    <property type="match status" value="2"/>
</dbReference>
<dbReference type="Gene3D" id="3.40.50.2300">
    <property type="match status" value="2"/>
</dbReference>
<dbReference type="InterPro" id="IPR001610">
    <property type="entry name" value="PAC"/>
</dbReference>
<dbReference type="SMART" id="SM00388">
    <property type="entry name" value="HisKA"/>
    <property type="match status" value="1"/>
</dbReference>
<feature type="coiled-coil region" evidence="8">
    <location>
        <begin position="415"/>
        <end position="442"/>
    </location>
</feature>
<comment type="caution">
    <text evidence="12">The sequence shown here is derived from an EMBL/GenBank/DDBJ whole genome shotgun (WGS) entry which is preliminary data.</text>
</comment>
<feature type="modified residue" description="4-aspartylphosphate" evidence="7">
    <location>
        <position position="754"/>
    </location>
</feature>
<dbReference type="InterPro" id="IPR035965">
    <property type="entry name" value="PAS-like_dom_sf"/>
</dbReference>
<dbReference type="RefSeq" id="WP_190401830.1">
    <property type="nucleotide sequence ID" value="NZ_JACJQB010000002.1"/>
</dbReference>
<evidence type="ECO:0000259" key="10">
    <source>
        <dbReference type="PROSITE" id="PS50110"/>
    </source>
</evidence>
<dbReference type="InterPro" id="IPR013656">
    <property type="entry name" value="PAS_4"/>
</dbReference>
<dbReference type="InterPro" id="IPR003594">
    <property type="entry name" value="HATPase_dom"/>
</dbReference>
<feature type="domain" description="Histidine kinase" evidence="9">
    <location>
        <begin position="442"/>
        <end position="674"/>
    </location>
</feature>
<dbReference type="InterPro" id="IPR001789">
    <property type="entry name" value="Sig_transdc_resp-reg_receiver"/>
</dbReference>
<protein>
    <recommendedName>
        <fullName evidence="2">histidine kinase</fullName>
        <ecNumber evidence="2">2.7.13.3</ecNumber>
    </recommendedName>
</protein>
<evidence type="ECO:0000256" key="1">
    <source>
        <dbReference type="ARBA" id="ARBA00000085"/>
    </source>
</evidence>
<dbReference type="Gene3D" id="1.10.287.130">
    <property type="match status" value="1"/>
</dbReference>
<dbReference type="SUPFAM" id="SSF55874">
    <property type="entry name" value="ATPase domain of HSP90 chaperone/DNA topoisomerase II/histidine kinase"/>
    <property type="match status" value="1"/>
</dbReference>
<evidence type="ECO:0000256" key="3">
    <source>
        <dbReference type="ARBA" id="ARBA00022553"/>
    </source>
</evidence>
<gene>
    <name evidence="12" type="ORF">H6F41_02155</name>
</gene>
<dbReference type="InterPro" id="IPR000700">
    <property type="entry name" value="PAS-assoc_C"/>
</dbReference>
<dbReference type="InterPro" id="IPR000014">
    <property type="entry name" value="PAS"/>
</dbReference>
<feature type="domain" description="PAC" evidence="11">
    <location>
        <begin position="222"/>
        <end position="275"/>
    </location>
</feature>
<dbReference type="InterPro" id="IPR036097">
    <property type="entry name" value="HisK_dim/P_sf"/>
</dbReference>
<keyword evidence="6" id="KW-0902">Two-component regulatory system</keyword>
<dbReference type="SMART" id="SM00091">
    <property type="entry name" value="PAS"/>
    <property type="match status" value="2"/>
</dbReference>
<proteinExistence type="predicted"/>
<evidence type="ECO:0000256" key="7">
    <source>
        <dbReference type="PROSITE-ProRule" id="PRU00169"/>
    </source>
</evidence>
<evidence type="ECO:0000256" key="5">
    <source>
        <dbReference type="ARBA" id="ARBA00022777"/>
    </source>
</evidence>
<dbReference type="EC" id="2.7.13.3" evidence="2"/>
<reference evidence="12 13" key="1">
    <citation type="journal article" date="2020" name="ISME J.">
        <title>Comparative genomics reveals insights into cyanobacterial evolution and habitat adaptation.</title>
        <authorList>
            <person name="Chen M.Y."/>
            <person name="Teng W.K."/>
            <person name="Zhao L."/>
            <person name="Hu C.X."/>
            <person name="Zhou Y.K."/>
            <person name="Han B.P."/>
            <person name="Song L.R."/>
            <person name="Shu W.S."/>
        </authorList>
    </citation>
    <scope>NUCLEOTIDE SEQUENCE [LARGE SCALE GENOMIC DNA]</scope>
    <source>
        <strain evidence="12 13">FACHB-723</strain>
    </source>
</reference>
<dbReference type="NCBIfam" id="TIGR00229">
    <property type="entry name" value="sensory_box"/>
    <property type="match status" value="2"/>
</dbReference>
<dbReference type="CDD" id="cd00156">
    <property type="entry name" value="REC"/>
    <property type="match status" value="1"/>
</dbReference>
<dbReference type="PROSITE" id="PS50113">
    <property type="entry name" value="PAC"/>
    <property type="match status" value="1"/>
</dbReference>
<evidence type="ECO:0000313" key="13">
    <source>
        <dbReference type="Proteomes" id="UP000642094"/>
    </source>
</evidence>
<dbReference type="InterPro" id="IPR013655">
    <property type="entry name" value="PAS_fold_3"/>
</dbReference>
<feature type="coiled-coil region" evidence="8">
    <location>
        <begin position="263"/>
        <end position="304"/>
    </location>
</feature>
<dbReference type="EMBL" id="JACJQB010000002">
    <property type="protein sequence ID" value="MBD2186946.1"/>
    <property type="molecule type" value="Genomic_DNA"/>
</dbReference>
<dbReference type="Pfam" id="PF00072">
    <property type="entry name" value="Response_reg"/>
    <property type="match status" value="2"/>
</dbReference>
<dbReference type="InterPro" id="IPR004358">
    <property type="entry name" value="Sig_transdc_His_kin-like_C"/>
</dbReference>
<dbReference type="SUPFAM" id="SSF52172">
    <property type="entry name" value="CheY-like"/>
    <property type="match status" value="2"/>
</dbReference>
<evidence type="ECO:0000256" key="4">
    <source>
        <dbReference type="ARBA" id="ARBA00022679"/>
    </source>
</evidence>
<comment type="catalytic activity">
    <reaction evidence="1">
        <text>ATP + protein L-histidine = ADP + protein N-phospho-L-histidine.</text>
        <dbReference type="EC" id="2.7.13.3"/>
    </reaction>
</comment>
<feature type="modified residue" description="4-aspartylphosphate" evidence="7">
    <location>
        <position position="62"/>
    </location>
</feature>
<evidence type="ECO:0000259" key="9">
    <source>
        <dbReference type="PROSITE" id="PS50109"/>
    </source>
</evidence>
<dbReference type="CDD" id="cd00130">
    <property type="entry name" value="PAS"/>
    <property type="match status" value="2"/>
</dbReference>
<evidence type="ECO:0000313" key="12">
    <source>
        <dbReference type="EMBL" id="MBD2186946.1"/>
    </source>
</evidence>
<dbReference type="PROSITE" id="PS50109">
    <property type="entry name" value="HIS_KIN"/>
    <property type="match status" value="1"/>
</dbReference>
<accession>A0ABR7ZUJ5</accession>
<keyword evidence="8" id="KW-0175">Coiled coil</keyword>
<dbReference type="SUPFAM" id="SSF47384">
    <property type="entry name" value="Homodimeric domain of signal transducing histidine kinase"/>
    <property type="match status" value="1"/>
</dbReference>
<keyword evidence="13" id="KW-1185">Reference proteome</keyword>
<sequence>MVEVGASNNLKVLSIGNSEGDALLIEQALKRGGFTVDLERVSSLEALRQALANQTWDVVISDDSLPQCEVMTILEIVQKSPNDLPFIIVARKVGETSAVELMKAGAHDYLMKDNLARLPEVVKRELRDVQLRAERQRSQLELDFTKERLQLAIEGSGIGLWDWSIQTGEITINDQWAEMIGYRLSELEPICFETWSEHLHPDDFQKATVMLKKHLQGEISAYECELRMRHKSGDWVWVLCKGRIVAWDQDARPLRMIGTHLDINERKQANQALEQLNRELEDRVERRTKALQQSETQLQSSEERSHAMLVAIPDLVFRVSRHGNYLDFKQPIQEEYCVDPQLVIGKNIYDPYPIDISEEHAALKHAAIEKALSTKNVQIYEQYIRLGGKFRYEEVRVSPCGNDEVVFFVRDISDRKLAEAQLQQTNQELARATRLKDEFLANMSHELRTPLNAILGMAEGLQDQVFGTVNERQIKAIQTIRSSGTHLLELINDILDVSKIVAGQIEINRIPTAIPQLCQSSLGFVKQQALRKQIQIYTKMPLDLPDIWIDERRIRQVLINLLNNAVKFTPAGGSVTLDVTYCPADRSGQSQGNNAIANLQISVIDTGIGIAAENIPKLFKPFVQIDSALNRQYAGTGLGLTLVKQMIEIHGGNVSLTSELGKGSCFTITLPYISGVEQPTSSHHSITPVESPPQFTDIDRLNAPVILLVEDNEANVLTVSSYLTERGYQILIAKNGQEAIAMAQAMQPHLIVMDVQMPIMDGLEATKQIRQIPHLINIPIIALTALAMPEDHERCIQAGANSYLVKPVSLSQLINTMRQLLSR</sequence>
<dbReference type="CDD" id="cd17546">
    <property type="entry name" value="REC_hyHK_CKI1_RcsC-like"/>
    <property type="match status" value="1"/>
</dbReference>
<keyword evidence="5" id="KW-0418">Kinase</keyword>
<dbReference type="Gene3D" id="3.30.565.10">
    <property type="entry name" value="Histidine kinase-like ATPase, C-terminal domain"/>
    <property type="match status" value="1"/>
</dbReference>
<keyword evidence="4" id="KW-0808">Transferase</keyword>
<dbReference type="SMART" id="SM00086">
    <property type="entry name" value="PAC"/>
    <property type="match status" value="2"/>
</dbReference>
<dbReference type="Pfam" id="PF00512">
    <property type="entry name" value="HisKA"/>
    <property type="match status" value="1"/>
</dbReference>
<evidence type="ECO:0000256" key="8">
    <source>
        <dbReference type="SAM" id="Coils"/>
    </source>
</evidence>
<evidence type="ECO:0000256" key="6">
    <source>
        <dbReference type="ARBA" id="ARBA00023012"/>
    </source>
</evidence>
<dbReference type="Pfam" id="PF02518">
    <property type="entry name" value="HATPase_c"/>
    <property type="match status" value="1"/>
</dbReference>
<dbReference type="CDD" id="cd00082">
    <property type="entry name" value="HisKA"/>
    <property type="match status" value="1"/>
</dbReference>
<name>A0ABR7ZUJ5_9CYAN</name>
<dbReference type="InterPro" id="IPR011006">
    <property type="entry name" value="CheY-like_superfamily"/>
</dbReference>
<dbReference type="SMART" id="SM00387">
    <property type="entry name" value="HATPase_c"/>
    <property type="match status" value="1"/>
</dbReference>
<dbReference type="InterPro" id="IPR005467">
    <property type="entry name" value="His_kinase_dom"/>
</dbReference>
<organism evidence="12 13">
    <name type="scientific">Pseudanabaena mucicola FACHB-723</name>
    <dbReference type="NCBI Taxonomy" id="2692860"/>
    <lineage>
        <taxon>Bacteria</taxon>
        <taxon>Bacillati</taxon>
        <taxon>Cyanobacteriota</taxon>
        <taxon>Cyanophyceae</taxon>
        <taxon>Pseudanabaenales</taxon>
        <taxon>Pseudanabaenaceae</taxon>
        <taxon>Pseudanabaena</taxon>
    </lineage>
</organism>
<dbReference type="Pfam" id="PF08448">
    <property type="entry name" value="PAS_4"/>
    <property type="match status" value="1"/>
</dbReference>
<dbReference type="PANTHER" id="PTHR43047:SF63">
    <property type="entry name" value="HISTIDINE KINASE"/>
    <property type="match status" value="1"/>
</dbReference>
<dbReference type="CDD" id="cd16922">
    <property type="entry name" value="HATPase_EvgS-ArcB-TorS-like"/>
    <property type="match status" value="1"/>
</dbReference>